<evidence type="ECO:0000256" key="1">
    <source>
        <dbReference type="RuleBase" id="RU363044"/>
    </source>
</evidence>
<keyword evidence="1" id="KW-0378">Hydrolase</keyword>
<organism evidence="4 5">
    <name type="scientific">Linum tenue</name>
    <dbReference type="NCBI Taxonomy" id="586396"/>
    <lineage>
        <taxon>Eukaryota</taxon>
        <taxon>Viridiplantae</taxon>
        <taxon>Streptophyta</taxon>
        <taxon>Embryophyta</taxon>
        <taxon>Tracheophyta</taxon>
        <taxon>Spermatophyta</taxon>
        <taxon>Magnoliopsida</taxon>
        <taxon>eudicotyledons</taxon>
        <taxon>Gunneridae</taxon>
        <taxon>Pentapetalae</taxon>
        <taxon>rosids</taxon>
        <taxon>fabids</taxon>
        <taxon>Malpighiales</taxon>
        <taxon>Linaceae</taxon>
        <taxon>Linum</taxon>
    </lineage>
</organism>
<dbReference type="Pfam" id="PF21530">
    <property type="entry name" value="Pif1_2B_dom"/>
    <property type="match status" value="1"/>
</dbReference>
<dbReference type="GO" id="GO:0006281">
    <property type="term" value="P:DNA repair"/>
    <property type="evidence" value="ECO:0007669"/>
    <property type="project" value="UniProtKB-KW"/>
</dbReference>
<dbReference type="Proteomes" id="UP001154282">
    <property type="component" value="Unassembled WGS sequence"/>
</dbReference>
<keyword evidence="1" id="KW-0233">DNA recombination</keyword>
<dbReference type="GO" id="GO:0000723">
    <property type="term" value="P:telomere maintenance"/>
    <property type="evidence" value="ECO:0007669"/>
    <property type="project" value="InterPro"/>
</dbReference>
<keyword evidence="1" id="KW-0347">Helicase</keyword>
<comment type="caution">
    <text evidence="4">The sequence shown here is derived from an EMBL/GenBank/DDBJ whole genome shotgun (WGS) entry which is preliminary data.</text>
</comment>
<keyword evidence="5" id="KW-1185">Reference proteome</keyword>
<proteinExistence type="inferred from homology"/>
<dbReference type="EC" id="5.6.2.3" evidence="1"/>
<dbReference type="EMBL" id="CAMGYJ010000002">
    <property type="protein sequence ID" value="CAI0383897.1"/>
    <property type="molecule type" value="Genomic_DNA"/>
</dbReference>
<comment type="catalytic activity">
    <reaction evidence="1">
        <text>ATP + H2O = ADP + phosphate + H(+)</text>
        <dbReference type="Rhea" id="RHEA:13065"/>
        <dbReference type="ChEBI" id="CHEBI:15377"/>
        <dbReference type="ChEBI" id="CHEBI:15378"/>
        <dbReference type="ChEBI" id="CHEBI:30616"/>
        <dbReference type="ChEBI" id="CHEBI:43474"/>
        <dbReference type="ChEBI" id="CHEBI:456216"/>
        <dbReference type="EC" id="5.6.2.3"/>
    </reaction>
</comment>
<keyword evidence="1" id="KW-0234">DNA repair</keyword>
<dbReference type="AlphaFoldDB" id="A0AAV0HFC7"/>
<keyword evidence="1" id="KW-0227">DNA damage</keyword>
<evidence type="ECO:0000259" key="3">
    <source>
        <dbReference type="Pfam" id="PF21530"/>
    </source>
</evidence>
<keyword evidence="1" id="KW-0547">Nucleotide-binding</keyword>
<gene>
    <name evidence="4" type="ORF">LITE_LOCUS4190</name>
</gene>
<dbReference type="CDD" id="cd18809">
    <property type="entry name" value="SF1_C_RecD"/>
    <property type="match status" value="1"/>
</dbReference>
<dbReference type="GO" id="GO:0016787">
    <property type="term" value="F:hydrolase activity"/>
    <property type="evidence" value="ECO:0007669"/>
    <property type="project" value="UniProtKB-KW"/>
</dbReference>
<protein>
    <recommendedName>
        <fullName evidence="1">ATP-dependent DNA helicase</fullName>
        <ecNumber evidence="1">5.6.2.3</ecNumber>
    </recommendedName>
</protein>
<dbReference type="GO" id="GO:0043139">
    <property type="term" value="F:5'-3' DNA helicase activity"/>
    <property type="evidence" value="ECO:0007669"/>
    <property type="project" value="UniProtKB-EC"/>
</dbReference>
<accession>A0AAV0HFC7</accession>
<dbReference type="InterPro" id="IPR010285">
    <property type="entry name" value="DNA_helicase_pif1-like_DEAD"/>
</dbReference>
<sequence>MKDGSCSKFFPKSFNSETTVDQFGYPVYQRRDTDITTTKGKTTLDNRFVVPHNRNLCVLFQAHINVEVCHHGKLIKYLFKKRQRVDNILARTTVESTTLTQWFKLNQRDPTARTLLYVETPNKFTWIAKEEDWSPRKQGFSLGRMPYIQPGSGDTFYLQHLLTKIRGAQSFMDLRTVNGVVCKNFQTACQKMGLLANDDEWLLVLTEFGQWGMSSLFRYLFISMIMFCQLSDPHTLFGKTWQLLAEDITYKCQKNARFSGELIPTELPQDILLHELQRMFDAYSSSLQHFGLPLPTTEVHNFHTYCSPQLGTQEASSSTNSKQAPVYRDLNPQQAAAFDKIIASVSGGKDTFFFLYAHGGTGKTFLYKALAAAMDELIRKVLIFASSGIAATLLPNAVTAHSRFKIPLEVDQNSTCSVHKVAEADLIIWDEAPMIHRLAFEAVDRTLCDIMNVPFTGKGYKPFGGKTVLLGGDFRQTLHVVPNAGREESVDSSLTRSYLWKYCAVLHLSRNMRITSSPINQQPTFACMTFADWTLSVGNGQIPATSFSVNQPADWISIPSCFLLDPSSQPTATICDEIYSDFSANYHHAAYLIDKAIVTPTNKNVTKINKHMMNRVRGRVHSYFSAEKIHSDSKDSARLEVEYPTEFLNTLAFSGFPDHEIELKVFSPVMLLRNLNPEIGLGNGTRIMVTYLITYVIKGLIMGGAYAGKVVAIPRIVVNIDNQKWPFMLKRRQFPVRLCYAMTINKSQGQTLTRVGVFLPKPVFSHGQLYVAISRVRSAEGLKFLIQNEDHIPLGYTRNIVYSETFDSLGGASLCIPPTAIRFASGNDLSTFSV</sequence>
<reference evidence="4" key="1">
    <citation type="submission" date="2022-08" db="EMBL/GenBank/DDBJ databases">
        <authorList>
            <person name="Gutierrez-Valencia J."/>
        </authorList>
    </citation>
    <scope>NUCLEOTIDE SEQUENCE</scope>
</reference>
<comment type="cofactor">
    <cofactor evidence="1">
        <name>Mg(2+)</name>
        <dbReference type="ChEBI" id="CHEBI:18420"/>
    </cofactor>
</comment>
<dbReference type="GO" id="GO:0005524">
    <property type="term" value="F:ATP binding"/>
    <property type="evidence" value="ECO:0007669"/>
    <property type="project" value="UniProtKB-KW"/>
</dbReference>
<dbReference type="FunFam" id="3.40.50.300:FF:002884">
    <property type="entry name" value="ATP-dependent DNA helicase"/>
    <property type="match status" value="1"/>
</dbReference>
<dbReference type="InterPro" id="IPR049163">
    <property type="entry name" value="Pif1-like_2B_dom"/>
</dbReference>
<comment type="similarity">
    <text evidence="1">Belongs to the helicase family.</text>
</comment>
<dbReference type="GO" id="GO:0006310">
    <property type="term" value="P:DNA recombination"/>
    <property type="evidence" value="ECO:0007669"/>
    <property type="project" value="UniProtKB-KW"/>
</dbReference>
<dbReference type="Gene3D" id="3.40.50.300">
    <property type="entry name" value="P-loop containing nucleotide triphosphate hydrolases"/>
    <property type="match status" value="2"/>
</dbReference>
<feature type="domain" description="DNA helicase Pif1-like DEAD-box helicase" evidence="2">
    <location>
        <begin position="330"/>
        <end position="545"/>
    </location>
</feature>
<name>A0AAV0HFC7_9ROSI</name>
<dbReference type="PANTHER" id="PTHR10492">
    <property type="match status" value="1"/>
</dbReference>
<dbReference type="PANTHER" id="PTHR10492:SF90">
    <property type="entry name" value="ATP-DEPENDENT DNA HELICASE"/>
    <property type="match status" value="1"/>
</dbReference>
<dbReference type="Pfam" id="PF05970">
    <property type="entry name" value="PIF1"/>
    <property type="match status" value="1"/>
</dbReference>
<feature type="domain" description="DNA helicase Pif1-like 2B" evidence="3">
    <location>
        <begin position="646"/>
        <end position="692"/>
    </location>
</feature>
<keyword evidence="1" id="KW-0067">ATP-binding</keyword>
<dbReference type="SUPFAM" id="SSF52540">
    <property type="entry name" value="P-loop containing nucleoside triphosphate hydrolases"/>
    <property type="match status" value="2"/>
</dbReference>
<evidence type="ECO:0000313" key="5">
    <source>
        <dbReference type="Proteomes" id="UP001154282"/>
    </source>
</evidence>
<dbReference type="InterPro" id="IPR027417">
    <property type="entry name" value="P-loop_NTPase"/>
</dbReference>
<evidence type="ECO:0000313" key="4">
    <source>
        <dbReference type="EMBL" id="CAI0383897.1"/>
    </source>
</evidence>
<evidence type="ECO:0000259" key="2">
    <source>
        <dbReference type="Pfam" id="PF05970"/>
    </source>
</evidence>